<gene>
    <name evidence="1" type="ORF">J4203_02520</name>
</gene>
<name>A0A8T4LDI7_9ARCH</name>
<protein>
    <submittedName>
        <fullName evidence="1">Uncharacterized protein</fullName>
    </submittedName>
</protein>
<accession>A0A8T4LDI7</accession>
<sequence length="157" mass="17774">MTAKIPEAELVRRTYTLRVMDLPPSVSLTKRSLLRWFALAFGIISEQESRSTIFDVLDSLFYHQFTKKTDPTSADLQAYLKSKGRKVSDKLLLYHLKRLQDSGLVQRRKGKYLFCSDAYSDKSNLAAGFKSSVASAVNKSLEDIQSVLGKLADGYRR</sequence>
<dbReference type="EMBL" id="JAGVWE010000002">
    <property type="protein sequence ID" value="MBS3062720.1"/>
    <property type="molecule type" value="Genomic_DNA"/>
</dbReference>
<evidence type="ECO:0000313" key="2">
    <source>
        <dbReference type="Proteomes" id="UP000678237"/>
    </source>
</evidence>
<evidence type="ECO:0000313" key="1">
    <source>
        <dbReference type="EMBL" id="MBS3062720.1"/>
    </source>
</evidence>
<proteinExistence type="predicted"/>
<reference evidence="1" key="2">
    <citation type="submission" date="2021-05" db="EMBL/GenBank/DDBJ databases">
        <title>Protein family content uncovers lineage relationships and bacterial pathway maintenance mechanisms in DPANN archaea.</title>
        <authorList>
            <person name="Castelle C.J."/>
            <person name="Meheust R."/>
            <person name="Jaffe A.L."/>
            <person name="Seitz K."/>
            <person name="Gong X."/>
            <person name="Baker B.J."/>
            <person name="Banfield J.F."/>
        </authorList>
    </citation>
    <scope>NUCLEOTIDE SEQUENCE</scope>
    <source>
        <strain evidence="1">RIFCSPLOWO2_01_FULL_58_19</strain>
    </source>
</reference>
<dbReference type="Proteomes" id="UP000678237">
    <property type="component" value="Unassembled WGS sequence"/>
</dbReference>
<organism evidence="1 2">
    <name type="scientific">Candidatus Iainarchaeum sp</name>
    <dbReference type="NCBI Taxonomy" id="3101447"/>
    <lineage>
        <taxon>Archaea</taxon>
        <taxon>Candidatus Iainarchaeota</taxon>
        <taxon>Candidatus Iainarchaeia</taxon>
        <taxon>Candidatus Iainarchaeales</taxon>
        <taxon>Candidatus Iainarchaeaceae</taxon>
        <taxon>Candidatus Iainarchaeum</taxon>
    </lineage>
</organism>
<reference evidence="1" key="1">
    <citation type="submission" date="2021-03" db="EMBL/GenBank/DDBJ databases">
        <authorList>
            <person name="Jaffe A."/>
        </authorList>
    </citation>
    <scope>NUCLEOTIDE SEQUENCE</scope>
    <source>
        <strain evidence="1">RIFCSPLOWO2_01_FULL_58_19</strain>
    </source>
</reference>
<comment type="caution">
    <text evidence="1">The sequence shown here is derived from an EMBL/GenBank/DDBJ whole genome shotgun (WGS) entry which is preliminary data.</text>
</comment>
<dbReference type="AlphaFoldDB" id="A0A8T4LDI7"/>